<dbReference type="STRING" id="7719.ENSCINP00000008980"/>
<dbReference type="InterPro" id="IPR004254">
    <property type="entry name" value="AdipoR/HlyIII-related"/>
</dbReference>
<dbReference type="Pfam" id="PF03006">
    <property type="entry name" value="HlyIII"/>
    <property type="match status" value="1"/>
</dbReference>
<feature type="transmembrane region" description="Helical" evidence="6">
    <location>
        <begin position="228"/>
        <end position="245"/>
    </location>
</feature>
<dbReference type="AlphaFoldDB" id="F7BMP3"/>
<evidence type="ECO:0000256" key="2">
    <source>
        <dbReference type="ARBA" id="ARBA00007018"/>
    </source>
</evidence>
<dbReference type="OrthoDB" id="186812at2759"/>
<dbReference type="Proteomes" id="UP000008144">
    <property type="component" value="Chromosome 3"/>
</dbReference>
<feature type="transmembrane region" description="Helical" evidence="6">
    <location>
        <begin position="199"/>
        <end position="219"/>
    </location>
</feature>
<evidence type="ECO:0000256" key="6">
    <source>
        <dbReference type="SAM" id="Phobius"/>
    </source>
</evidence>
<sequence>MGKFTECSARKSSLSRVFNGSVSDFKEWSKTQNLMNNRAEANVMYVPTPHEHWANTASHAVMIIPSILANEFLIEQARYKFDNDATFSMNNLTCQDTATAYNCTVHIQNHFTPSYSQYEFCSRAYGISLISLFMVSTLFHWISFTQSSWRPKSHAGCSIRRPSLNKLFHVCDRTTIYFFIAGSYTPWLILINLPDKIVWLRWGIWVAAILGTTYTFMFLEKYKLLDTLLYVAVGLVPGVATYLYTTDDSGSVSGIFELCVGGAFYLSGVVIFKCDGIIPFAHAIWHLFVALGAFTHYYGVYKHFYQSSVQYSVL</sequence>
<dbReference type="OMA" id="HAGCSIR"/>
<keyword evidence="3 6" id="KW-0812">Transmembrane</keyword>
<dbReference type="KEGG" id="cin:100181085"/>
<feature type="transmembrane region" description="Helical" evidence="6">
    <location>
        <begin position="124"/>
        <end position="144"/>
    </location>
</feature>
<name>F7BMP3_CIOIN</name>
<dbReference type="GeneID" id="100181085"/>
<dbReference type="FunCoup" id="F7BMP3">
    <property type="interactions" value="2"/>
</dbReference>
<dbReference type="EMBL" id="EAAA01001765">
    <property type="status" value="NOT_ANNOTATED_CDS"/>
    <property type="molecule type" value="Genomic_DNA"/>
</dbReference>
<accession>F7BMP3</accession>
<feature type="transmembrane region" description="Helical" evidence="6">
    <location>
        <begin position="176"/>
        <end position="193"/>
    </location>
</feature>
<gene>
    <name evidence="7" type="primary">LOC100181085</name>
</gene>
<dbReference type="GO" id="GO:0016020">
    <property type="term" value="C:membrane"/>
    <property type="evidence" value="ECO:0007669"/>
    <property type="project" value="UniProtKB-SubCell"/>
</dbReference>
<comment type="similarity">
    <text evidence="2">Belongs to the ADIPOR family.</text>
</comment>
<reference evidence="8" key="1">
    <citation type="journal article" date="2002" name="Science">
        <title>The draft genome of Ciona intestinalis: insights into chordate and vertebrate origins.</title>
        <authorList>
            <person name="Dehal P."/>
            <person name="Satou Y."/>
            <person name="Campbell R.K."/>
            <person name="Chapman J."/>
            <person name="Degnan B."/>
            <person name="De Tomaso A."/>
            <person name="Davidson B."/>
            <person name="Di Gregorio A."/>
            <person name="Gelpke M."/>
            <person name="Goodstein D.M."/>
            <person name="Harafuji N."/>
            <person name="Hastings K.E."/>
            <person name="Ho I."/>
            <person name="Hotta K."/>
            <person name="Huang W."/>
            <person name="Kawashima T."/>
            <person name="Lemaire P."/>
            <person name="Martinez D."/>
            <person name="Meinertzhagen I.A."/>
            <person name="Necula S."/>
            <person name="Nonaka M."/>
            <person name="Putnam N."/>
            <person name="Rash S."/>
            <person name="Saiga H."/>
            <person name="Satake M."/>
            <person name="Terry A."/>
            <person name="Yamada L."/>
            <person name="Wang H.G."/>
            <person name="Awazu S."/>
            <person name="Azumi K."/>
            <person name="Boore J."/>
            <person name="Branno M."/>
            <person name="Chin-Bow S."/>
            <person name="DeSantis R."/>
            <person name="Doyle S."/>
            <person name="Francino P."/>
            <person name="Keys D.N."/>
            <person name="Haga S."/>
            <person name="Hayashi H."/>
            <person name="Hino K."/>
            <person name="Imai K.S."/>
            <person name="Inaba K."/>
            <person name="Kano S."/>
            <person name="Kobayashi K."/>
            <person name="Kobayashi M."/>
            <person name="Lee B.I."/>
            <person name="Makabe K.W."/>
            <person name="Manohar C."/>
            <person name="Matassi G."/>
            <person name="Medina M."/>
            <person name="Mochizuki Y."/>
            <person name="Mount S."/>
            <person name="Morishita T."/>
            <person name="Miura S."/>
            <person name="Nakayama A."/>
            <person name="Nishizaka S."/>
            <person name="Nomoto H."/>
            <person name="Ohta F."/>
            <person name="Oishi K."/>
            <person name="Rigoutsos I."/>
            <person name="Sano M."/>
            <person name="Sasaki A."/>
            <person name="Sasakura Y."/>
            <person name="Shoguchi E."/>
            <person name="Shin-i T."/>
            <person name="Spagnuolo A."/>
            <person name="Stainier D."/>
            <person name="Suzuki M.M."/>
            <person name="Tassy O."/>
            <person name="Takatori N."/>
            <person name="Tokuoka M."/>
            <person name="Yagi K."/>
            <person name="Yoshizaki F."/>
            <person name="Wada S."/>
            <person name="Zhang C."/>
            <person name="Hyatt P.D."/>
            <person name="Larimer F."/>
            <person name="Detter C."/>
            <person name="Doggett N."/>
            <person name="Glavina T."/>
            <person name="Hawkins T."/>
            <person name="Richardson P."/>
            <person name="Lucas S."/>
            <person name="Kohara Y."/>
            <person name="Levine M."/>
            <person name="Satoh N."/>
            <person name="Rokhsar D.S."/>
        </authorList>
    </citation>
    <scope>NUCLEOTIDE SEQUENCE [LARGE SCALE GENOMIC DNA]</scope>
</reference>
<dbReference type="HOGENOM" id="CLU_051078_0_1_1"/>
<evidence type="ECO:0000256" key="1">
    <source>
        <dbReference type="ARBA" id="ARBA00004141"/>
    </source>
</evidence>
<keyword evidence="4 6" id="KW-1133">Transmembrane helix</keyword>
<dbReference type="InParanoid" id="F7BMP3"/>
<organism evidence="7 8">
    <name type="scientific">Ciona intestinalis</name>
    <name type="common">Transparent sea squirt</name>
    <name type="synonym">Ascidia intestinalis</name>
    <dbReference type="NCBI Taxonomy" id="7719"/>
    <lineage>
        <taxon>Eukaryota</taxon>
        <taxon>Metazoa</taxon>
        <taxon>Chordata</taxon>
        <taxon>Tunicata</taxon>
        <taxon>Ascidiacea</taxon>
        <taxon>Phlebobranchia</taxon>
        <taxon>Cionidae</taxon>
        <taxon>Ciona</taxon>
    </lineage>
</organism>
<accession>A0A1W2WA74</accession>
<comment type="subcellular location">
    <subcellularLocation>
        <location evidence="1">Membrane</location>
        <topology evidence="1">Multi-pass membrane protein</topology>
    </subcellularLocation>
</comment>
<dbReference type="GeneTree" id="ENSGT00940000168910"/>
<evidence type="ECO:0000313" key="8">
    <source>
        <dbReference type="Proteomes" id="UP000008144"/>
    </source>
</evidence>
<proteinExistence type="inferred from homology"/>
<evidence type="ECO:0000256" key="4">
    <source>
        <dbReference type="ARBA" id="ARBA00022989"/>
    </source>
</evidence>
<feature type="transmembrane region" description="Helical" evidence="6">
    <location>
        <begin position="284"/>
        <end position="301"/>
    </location>
</feature>
<dbReference type="PANTHER" id="PTHR20855:SF3">
    <property type="entry name" value="LD03007P"/>
    <property type="match status" value="1"/>
</dbReference>
<dbReference type="RefSeq" id="XP_002127427.1">
    <property type="nucleotide sequence ID" value="XM_002127391.4"/>
</dbReference>
<protein>
    <submittedName>
        <fullName evidence="7">Monocyte to macrophage differentiation factor</fullName>
    </submittedName>
</protein>
<keyword evidence="8" id="KW-1185">Reference proteome</keyword>
<feature type="transmembrane region" description="Helical" evidence="6">
    <location>
        <begin position="251"/>
        <end position="272"/>
    </location>
</feature>
<reference evidence="7" key="4">
    <citation type="submission" date="2025-09" db="UniProtKB">
        <authorList>
            <consortium name="Ensembl"/>
        </authorList>
    </citation>
    <scope>IDENTIFICATION</scope>
</reference>
<keyword evidence="5 6" id="KW-0472">Membrane</keyword>
<evidence type="ECO:0000313" key="7">
    <source>
        <dbReference type="Ensembl" id="ENSCINP00000008980.3"/>
    </source>
</evidence>
<dbReference type="Ensembl" id="ENSCINT00000008980.3">
    <property type="protein sequence ID" value="ENSCINP00000008980.3"/>
    <property type="gene ID" value="ENSCING00000004347.3"/>
</dbReference>
<reference evidence="7" key="3">
    <citation type="submission" date="2025-08" db="UniProtKB">
        <authorList>
            <consortium name="Ensembl"/>
        </authorList>
    </citation>
    <scope>IDENTIFICATION</scope>
</reference>
<dbReference type="PANTHER" id="PTHR20855">
    <property type="entry name" value="ADIPOR/PROGESTIN RECEPTOR-RELATED"/>
    <property type="match status" value="1"/>
</dbReference>
<evidence type="ECO:0000256" key="3">
    <source>
        <dbReference type="ARBA" id="ARBA00022692"/>
    </source>
</evidence>
<evidence type="ECO:0000256" key="5">
    <source>
        <dbReference type="ARBA" id="ARBA00023136"/>
    </source>
</evidence>
<reference evidence="7" key="2">
    <citation type="journal article" date="2008" name="Genome Biol.">
        <title>Improved genome assembly and evidence-based global gene model set for the chordate Ciona intestinalis: new insight into intron and operon populations.</title>
        <authorList>
            <person name="Satou Y."/>
            <person name="Mineta K."/>
            <person name="Ogasawara M."/>
            <person name="Sasakura Y."/>
            <person name="Shoguchi E."/>
            <person name="Ueno K."/>
            <person name="Yamada L."/>
            <person name="Matsumoto J."/>
            <person name="Wasserscheid J."/>
            <person name="Dewar K."/>
            <person name="Wiley G.B."/>
            <person name="Macmil S.L."/>
            <person name="Roe B.A."/>
            <person name="Zeller R.W."/>
            <person name="Hastings K.E."/>
            <person name="Lemaire P."/>
            <person name="Lindquist E."/>
            <person name="Endo T."/>
            <person name="Hotta K."/>
            <person name="Inaba K."/>
        </authorList>
    </citation>
    <scope>NUCLEOTIDE SEQUENCE [LARGE SCALE GENOMIC DNA]</scope>
    <source>
        <strain evidence="7">wild type</strain>
    </source>
</reference>